<organism evidence="4 5">
    <name type="scientific">Sulfitobacter alexandrii</name>
    <dbReference type="NCBI Taxonomy" id="1917485"/>
    <lineage>
        <taxon>Bacteria</taxon>
        <taxon>Pseudomonadati</taxon>
        <taxon>Pseudomonadota</taxon>
        <taxon>Alphaproteobacteria</taxon>
        <taxon>Rhodobacterales</taxon>
        <taxon>Roseobacteraceae</taxon>
        <taxon>Sulfitobacter</taxon>
    </lineage>
</organism>
<dbReference type="InterPro" id="IPR011033">
    <property type="entry name" value="PRC_barrel-like_sf"/>
</dbReference>
<feature type="region of interest" description="Disordered" evidence="1">
    <location>
        <begin position="37"/>
        <end position="57"/>
    </location>
</feature>
<dbReference type="STRING" id="1917485.BOO69_17845"/>
<feature type="signal peptide" evidence="2">
    <location>
        <begin position="1"/>
        <end position="27"/>
    </location>
</feature>
<dbReference type="Gene3D" id="2.30.30.240">
    <property type="entry name" value="PRC-barrel domain"/>
    <property type="match status" value="1"/>
</dbReference>
<feature type="domain" description="PRC-barrel" evidence="3">
    <location>
        <begin position="161"/>
        <end position="216"/>
    </location>
</feature>
<feature type="chain" id="PRO_5012407658" description="PRC-barrel domain-containing protein" evidence="2">
    <location>
        <begin position="28"/>
        <end position="253"/>
    </location>
</feature>
<dbReference type="PANTHER" id="PTHR36505">
    <property type="entry name" value="BLR1072 PROTEIN"/>
    <property type="match status" value="1"/>
</dbReference>
<evidence type="ECO:0000259" key="3">
    <source>
        <dbReference type="Pfam" id="PF05239"/>
    </source>
</evidence>
<evidence type="ECO:0000256" key="2">
    <source>
        <dbReference type="SAM" id="SignalP"/>
    </source>
</evidence>
<reference evidence="4 5" key="1">
    <citation type="submission" date="2016-11" db="EMBL/GenBank/DDBJ databases">
        <title>Complete genome sequence of Sulfitobacter sp. AM1-D1, a toxic bacteria associated with marine dinoflagellate Alexandrium minutum in East China Sea.</title>
        <authorList>
            <person name="Yang Q."/>
            <person name="Zhang X."/>
            <person name="Tian X."/>
        </authorList>
    </citation>
    <scope>NUCLEOTIDE SEQUENCE [LARGE SCALE GENOMIC DNA]</scope>
    <source>
        <strain evidence="4 5">AM1-D1</strain>
    </source>
</reference>
<dbReference type="PANTHER" id="PTHR36505:SF1">
    <property type="entry name" value="BLR1072 PROTEIN"/>
    <property type="match status" value="1"/>
</dbReference>
<feature type="region of interest" description="Disordered" evidence="1">
    <location>
        <begin position="84"/>
        <end position="148"/>
    </location>
</feature>
<sequence length="253" mass="25928">MEIKMKRLTLKSTVAAIAITSAATAWAQTDMNADANADVSADTETSTTVDNALDNTGEVLSNTAEEVGEAMDDTSAAIAEGAEDAYDSATDTETASDDAAVTAPETTAQTDADVADTDASETADAQSDAGAEQNETEMTADAQTDEAAPDAEMVDGFSGMTVADVVGQSVIEANGNDVGDVDSVIRDGDEIAVVIGMGGFLGFGQHDVAVPLDRLTQGADGTLQLSDTTQEELNLMPEVDMDSVTELSADQPI</sequence>
<evidence type="ECO:0000256" key="1">
    <source>
        <dbReference type="SAM" id="MobiDB-lite"/>
    </source>
</evidence>
<dbReference type="KEGG" id="suam:BOO69_17845"/>
<dbReference type="EMBL" id="CP018076">
    <property type="protein sequence ID" value="APE45067.1"/>
    <property type="molecule type" value="Genomic_DNA"/>
</dbReference>
<proteinExistence type="predicted"/>
<feature type="compositionally biased region" description="Polar residues" evidence="1">
    <location>
        <begin position="42"/>
        <end position="57"/>
    </location>
</feature>
<evidence type="ECO:0000313" key="5">
    <source>
        <dbReference type="Proteomes" id="UP000181897"/>
    </source>
</evidence>
<dbReference type="AlphaFoldDB" id="A0A1J0WLB8"/>
<name>A0A1J0WLB8_9RHOB</name>
<dbReference type="Pfam" id="PF05239">
    <property type="entry name" value="PRC"/>
    <property type="match status" value="1"/>
</dbReference>
<dbReference type="Proteomes" id="UP000181897">
    <property type="component" value="Chromosome"/>
</dbReference>
<protein>
    <recommendedName>
        <fullName evidence="3">PRC-barrel domain-containing protein</fullName>
    </recommendedName>
</protein>
<gene>
    <name evidence="4" type="ORF">BOO69_17845</name>
</gene>
<dbReference type="InterPro" id="IPR027275">
    <property type="entry name" value="PRC-brl_dom"/>
</dbReference>
<keyword evidence="2" id="KW-0732">Signal</keyword>
<feature type="compositionally biased region" description="Low complexity" evidence="1">
    <location>
        <begin position="87"/>
        <end position="112"/>
    </location>
</feature>
<accession>A0A1J0WLB8</accession>
<evidence type="ECO:0000313" key="4">
    <source>
        <dbReference type="EMBL" id="APE45067.1"/>
    </source>
</evidence>
<keyword evidence="5" id="KW-1185">Reference proteome</keyword>
<dbReference type="SUPFAM" id="SSF50346">
    <property type="entry name" value="PRC-barrel domain"/>
    <property type="match status" value="1"/>
</dbReference>